<evidence type="ECO:0000256" key="5">
    <source>
        <dbReference type="ARBA" id="ARBA00029447"/>
    </source>
</evidence>
<dbReference type="EMBL" id="CP041217">
    <property type="protein sequence ID" value="QDH21665.1"/>
    <property type="molecule type" value="Genomic_DNA"/>
</dbReference>
<evidence type="ECO:0000259" key="9">
    <source>
        <dbReference type="PROSITE" id="PS50885"/>
    </source>
</evidence>
<dbReference type="OrthoDB" id="358716at2"/>
<dbReference type="InterPro" id="IPR003660">
    <property type="entry name" value="HAMP_dom"/>
</dbReference>
<evidence type="ECO:0000256" key="4">
    <source>
        <dbReference type="ARBA" id="ARBA00023224"/>
    </source>
</evidence>
<dbReference type="SMART" id="SM00283">
    <property type="entry name" value="MA"/>
    <property type="match status" value="1"/>
</dbReference>
<dbReference type="Pfam" id="PF00015">
    <property type="entry name" value="MCPsignal"/>
    <property type="match status" value="1"/>
</dbReference>
<dbReference type="GO" id="GO:0005886">
    <property type="term" value="C:plasma membrane"/>
    <property type="evidence" value="ECO:0007669"/>
    <property type="project" value="UniProtKB-SubCell"/>
</dbReference>
<dbReference type="InterPro" id="IPR024478">
    <property type="entry name" value="HlyB_4HB_MCP"/>
</dbReference>
<evidence type="ECO:0000256" key="2">
    <source>
        <dbReference type="ARBA" id="ARBA00022475"/>
    </source>
</evidence>
<dbReference type="Pfam" id="PF12729">
    <property type="entry name" value="4HB_MCP_1"/>
    <property type="match status" value="1"/>
</dbReference>
<dbReference type="AlphaFoldDB" id="A0A4Y6V070"/>
<protein>
    <submittedName>
        <fullName evidence="10">Methyl-accepting chemotaxis protein</fullName>
    </submittedName>
</protein>
<evidence type="ECO:0000256" key="7">
    <source>
        <dbReference type="SAM" id="Phobius"/>
    </source>
</evidence>
<feature type="domain" description="Methyl-accepting transducer" evidence="8">
    <location>
        <begin position="281"/>
        <end position="538"/>
    </location>
</feature>
<dbReference type="Gene3D" id="1.10.287.950">
    <property type="entry name" value="Methyl-accepting chemotaxis protein"/>
    <property type="match status" value="1"/>
</dbReference>
<keyword evidence="7" id="KW-1133">Transmembrane helix</keyword>
<dbReference type="SMART" id="SM00304">
    <property type="entry name" value="HAMP"/>
    <property type="match status" value="1"/>
</dbReference>
<dbReference type="RefSeq" id="WP_141448210.1">
    <property type="nucleotide sequence ID" value="NZ_CP041217.1"/>
</dbReference>
<dbReference type="PANTHER" id="PTHR32089">
    <property type="entry name" value="METHYL-ACCEPTING CHEMOTAXIS PROTEIN MCPB"/>
    <property type="match status" value="1"/>
</dbReference>
<evidence type="ECO:0000313" key="10">
    <source>
        <dbReference type="EMBL" id="QDH21665.1"/>
    </source>
</evidence>
<dbReference type="PROSITE" id="PS50111">
    <property type="entry name" value="CHEMOTAXIS_TRANSDUC_2"/>
    <property type="match status" value="1"/>
</dbReference>
<dbReference type="Gene3D" id="6.10.340.10">
    <property type="match status" value="1"/>
</dbReference>
<sequence length="567" mass="60745">MRNLNVRWKIMILTVVSAVLLAVIGVGGYNATQKVSAASERMYNRNVKAMAILDEVRTNNVTMQSIVLEMIVSTNAAQSTELQAQLKERQDANNESYAKLEQVPMSAQMEKEYTAFRNVVPTYRTALQEVVELSKLDDKTRAYTVFTEKVQSLRQQTNDMLQQITALQAGEAQASSEATVQLKNGSLILILSLLVGGIVLSLAFGYLIARAVSVPLRKIQQLMQSAEEGDLTVQSDYRSRDEIGQLANSFNGMIGGLRSIIRKVDESALTLSASSQQLTASAEQTAVASGHIASSSSTLADGFEAQTQTVSEVTHSAEQLADNMDSIRGGSESITELAGRTEVSARDGLNEVQDVLRQMQDIDTSVSHTGSVMVSLEQRIADIDTLVSAIQQVAKQTNLLALNASIEAARAGDAGRGFAVVAQEIRKLAESAAESASQITDTVRSVQVESRKAVVSMDEASGRVKHGVEGAGRVSASFSVIQQSIADVSGRIGQISHSIASASGQSAEIGRAMQSISRVTEQGAAGLEEVSAASEQQLSTMEEVNGSARHLSQLAEDLQHEMTKFSL</sequence>
<name>A0A4Y6V070_SACBS</name>
<keyword evidence="2" id="KW-1003">Cell membrane</keyword>
<dbReference type="CDD" id="cd06225">
    <property type="entry name" value="HAMP"/>
    <property type="match status" value="1"/>
</dbReference>
<dbReference type="Proteomes" id="UP000316968">
    <property type="component" value="Chromosome"/>
</dbReference>
<dbReference type="PROSITE" id="PS50885">
    <property type="entry name" value="HAMP"/>
    <property type="match status" value="1"/>
</dbReference>
<evidence type="ECO:0000256" key="6">
    <source>
        <dbReference type="PROSITE-ProRule" id="PRU00284"/>
    </source>
</evidence>
<keyword evidence="7" id="KW-0812">Transmembrane</keyword>
<evidence type="ECO:0000256" key="3">
    <source>
        <dbReference type="ARBA" id="ARBA00023136"/>
    </source>
</evidence>
<accession>A0A4Y6V070</accession>
<comment type="similarity">
    <text evidence="5">Belongs to the methyl-accepting chemotaxis (MCP) protein family.</text>
</comment>
<dbReference type="GO" id="GO:0007165">
    <property type="term" value="P:signal transduction"/>
    <property type="evidence" value="ECO:0007669"/>
    <property type="project" value="UniProtKB-KW"/>
</dbReference>
<proteinExistence type="inferred from homology"/>
<organism evidence="10 11">
    <name type="scientific">Saccharibacillus brassicae</name>
    <dbReference type="NCBI Taxonomy" id="2583377"/>
    <lineage>
        <taxon>Bacteria</taxon>
        <taxon>Bacillati</taxon>
        <taxon>Bacillota</taxon>
        <taxon>Bacilli</taxon>
        <taxon>Bacillales</taxon>
        <taxon>Paenibacillaceae</taxon>
        <taxon>Saccharibacillus</taxon>
    </lineage>
</organism>
<evidence type="ECO:0000313" key="11">
    <source>
        <dbReference type="Proteomes" id="UP000316968"/>
    </source>
</evidence>
<keyword evidence="4 6" id="KW-0807">Transducer</keyword>
<feature type="domain" description="HAMP" evidence="9">
    <location>
        <begin position="210"/>
        <end position="262"/>
    </location>
</feature>
<feature type="transmembrane region" description="Helical" evidence="7">
    <location>
        <begin position="187"/>
        <end position="209"/>
    </location>
</feature>
<dbReference type="PANTHER" id="PTHR32089:SF112">
    <property type="entry name" value="LYSOZYME-LIKE PROTEIN-RELATED"/>
    <property type="match status" value="1"/>
</dbReference>
<dbReference type="KEGG" id="saca:FFV09_12910"/>
<gene>
    <name evidence="10" type="ORF">FFV09_12910</name>
</gene>
<evidence type="ECO:0000256" key="1">
    <source>
        <dbReference type="ARBA" id="ARBA00004236"/>
    </source>
</evidence>
<keyword evidence="3 7" id="KW-0472">Membrane</keyword>
<dbReference type="InterPro" id="IPR004089">
    <property type="entry name" value="MCPsignal_dom"/>
</dbReference>
<reference evidence="10 11" key="1">
    <citation type="submission" date="2019-06" db="EMBL/GenBank/DDBJ databases">
        <title>Saccharibacillus brassicae sp. nov., an endophytic bacterium isolated from Chinese cabbage seeds (Brassica pekinensis).</title>
        <authorList>
            <person name="Jiang L."/>
            <person name="Lee J."/>
            <person name="Kim S.W."/>
        </authorList>
    </citation>
    <scope>NUCLEOTIDE SEQUENCE [LARGE SCALE GENOMIC DNA]</scope>
    <source>
        <strain evidence="11">KCTC 43072 / ATSA2</strain>
    </source>
</reference>
<comment type="subcellular location">
    <subcellularLocation>
        <location evidence="1">Cell membrane</location>
    </subcellularLocation>
</comment>
<evidence type="ECO:0000259" key="8">
    <source>
        <dbReference type="PROSITE" id="PS50111"/>
    </source>
</evidence>
<dbReference type="SUPFAM" id="SSF58104">
    <property type="entry name" value="Methyl-accepting chemotaxis protein (MCP) signaling domain"/>
    <property type="match status" value="1"/>
</dbReference>
<keyword evidence="11" id="KW-1185">Reference proteome</keyword>
<dbReference type="Pfam" id="PF00672">
    <property type="entry name" value="HAMP"/>
    <property type="match status" value="1"/>
</dbReference>